<feature type="transmembrane region" description="Helical" evidence="1">
    <location>
        <begin position="100"/>
        <end position="130"/>
    </location>
</feature>
<organism evidence="3 4">
    <name type="scientific">Mycolicibacterium helvum</name>
    <dbReference type="NCBI Taxonomy" id="1534349"/>
    <lineage>
        <taxon>Bacteria</taxon>
        <taxon>Bacillati</taxon>
        <taxon>Actinomycetota</taxon>
        <taxon>Actinomycetes</taxon>
        <taxon>Mycobacteriales</taxon>
        <taxon>Mycobacteriaceae</taxon>
        <taxon>Mycolicibacterium</taxon>
    </lineage>
</organism>
<dbReference type="Proteomes" id="UP000467148">
    <property type="component" value="Chromosome"/>
</dbReference>
<keyword evidence="1" id="KW-0472">Membrane</keyword>
<name>A0A7I7T4P0_9MYCO</name>
<feature type="domain" description="GGDEF" evidence="2">
    <location>
        <begin position="224"/>
        <end position="344"/>
    </location>
</feature>
<dbReference type="PROSITE" id="PS50887">
    <property type="entry name" value="GGDEF"/>
    <property type="match status" value="1"/>
</dbReference>
<dbReference type="GO" id="GO:1902201">
    <property type="term" value="P:negative regulation of bacterial-type flagellum-dependent cell motility"/>
    <property type="evidence" value="ECO:0007669"/>
    <property type="project" value="TreeGrafter"/>
</dbReference>
<reference evidence="3 4" key="1">
    <citation type="journal article" date="2019" name="Emerg. Microbes Infect.">
        <title>Comprehensive subspecies identification of 175 nontuberculous mycobacteria species based on 7547 genomic profiles.</title>
        <authorList>
            <person name="Matsumoto Y."/>
            <person name="Kinjo T."/>
            <person name="Motooka D."/>
            <person name="Nabeya D."/>
            <person name="Jung N."/>
            <person name="Uechi K."/>
            <person name="Horii T."/>
            <person name="Iida T."/>
            <person name="Fujita J."/>
            <person name="Nakamura S."/>
        </authorList>
    </citation>
    <scope>NUCLEOTIDE SEQUENCE [LARGE SCALE GENOMIC DNA]</scope>
    <source>
        <strain evidence="3 4">JCM 30396</strain>
    </source>
</reference>
<evidence type="ECO:0000259" key="2">
    <source>
        <dbReference type="PROSITE" id="PS50887"/>
    </source>
</evidence>
<dbReference type="PANTHER" id="PTHR45138:SF9">
    <property type="entry name" value="DIGUANYLATE CYCLASE DGCM-RELATED"/>
    <property type="match status" value="1"/>
</dbReference>
<evidence type="ECO:0000256" key="1">
    <source>
        <dbReference type="SAM" id="Phobius"/>
    </source>
</evidence>
<keyword evidence="4" id="KW-1185">Reference proteome</keyword>
<dbReference type="PANTHER" id="PTHR45138">
    <property type="entry name" value="REGULATORY COMPONENTS OF SENSORY TRANSDUCTION SYSTEM"/>
    <property type="match status" value="1"/>
</dbReference>
<keyword evidence="1" id="KW-1133">Transmembrane helix</keyword>
<dbReference type="CDD" id="cd01949">
    <property type="entry name" value="GGDEF"/>
    <property type="match status" value="1"/>
</dbReference>
<dbReference type="InterPro" id="IPR043128">
    <property type="entry name" value="Rev_trsase/Diguanyl_cyclase"/>
</dbReference>
<keyword evidence="1" id="KW-0812">Transmembrane</keyword>
<accession>A0A7I7T4P0</accession>
<dbReference type="NCBIfam" id="TIGR00254">
    <property type="entry name" value="GGDEF"/>
    <property type="match status" value="1"/>
</dbReference>
<dbReference type="InterPro" id="IPR000160">
    <property type="entry name" value="GGDEF_dom"/>
</dbReference>
<dbReference type="Gene3D" id="3.30.70.270">
    <property type="match status" value="1"/>
</dbReference>
<evidence type="ECO:0000313" key="4">
    <source>
        <dbReference type="Proteomes" id="UP000467148"/>
    </source>
</evidence>
<feature type="transmembrane region" description="Helical" evidence="1">
    <location>
        <begin position="142"/>
        <end position="162"/>
    </location>
</feature>
<proteinExistence type="predicted"/>
<sequence>MRLRRSGGPAPTTKRDRMYRVKLLAYTGSDFYGAQQIRLLRIYLGLTTFLYAYGVVFTIWPIRKDLTYANPTGGMLAICLGVAALLWLAAKPDKPGPATLAAIVATPLVMAFHIAMSAEFACLIAPMFLAMYLRAFYPPRRAVVLIGLLTLASVVALAVAPLPKLYIDYLIWAVAIVGAAESFGLVMRALVTSACTDPLTGLLNRAGWEIATRDLLARRRSPMTTITVIVMDLDGFKQINDTLGHQAGDEHLAGHARRWRGLVPEGAVLARLGGDEFAACVADRTDRGTSSAQRFVGDVRHHTPDTSFGMASQPGDTANIAALYAHADAQLYAAKGRNRRETDR</sequence>
<dbReference type="AlphaFoldDB" id="A0A7I7T4P0"/>
<feature type="transmembrane region" description="Helical" evidence="1">
    <location>
        <begin position="169"/>
        <end position="191"/>
    </location>
</feature>
<dbReference type="GO" id="GO:0043709">
    <property type="term" value="P:cell adhesion involved in single-species biofilm formation"/>
    <property type="evidence" value="ECO:0007669"/>
    <property type="project" value="TreeGrafter"/>
</dbReference>
<dbReference type="InterPro" id="IPR029787">
    <property type="entry name" value="Nucleotide_cyclase"/>
</dbReference>
<feature type="transmembrane region" description="Helical" evidence="1">
    <location>
        <begin position="68"/>
        <end position="88"/>
    </location>
</feature>
<feature type="transmembrane region" description="Helical" evidence="1">
    <location>
        <begin position="42"/>
        <end position="62"/>
    </location>
</feature>
<dbReference type="InterPro" id="IPR050469">
    <property type="entry name" value="Diguanylate_Cyclase"/>
</dbReference>
<dbReference type="KEGG" id="mhev:MHEL_20360"/>
<dbReference type="GO" id="GO:0052621">
    <property type="term" value="F:diguanylate cyclase activity"/>
    <property type="evidence" value="ECO:0007669"/>
    <property type="project" value="TreeGrafter"/>
</dbReference>
<protein>
    <recommendedName>
        <fullName evidence="2">GGDEF domain-containing protein</fullName>
    </recommendedName>
</protein>
<dbReference type="SMART" id="SM00267">
    <property type="entry name" value="GGDEF"/>
    <property type="match status" value="1"/>
</dbReference>
<evidence type="ECO:0000313" key="3">
    <source>
        <dbReference type="EMBL" id="BBY63793.1"/>
    </source>
</evidence>
<dbReference type="GO" id="GO:0005886">
    <property type="term" value="C:plasma membrane"/>
    <property type="evidence" value="ECO:0007669"/>
    <property type="project" value="TreeGrafter"/>
</dbReference>
<gene>
    <name evidence="3" type="ORF">MHEL_20360</name>
</gene>
<dbReference type="Pfam" id="PF00990">
    <property type="entry name" value="GGDEF"/>
    <property type="match status" value="1"/>
</dbReference>
<dbReference type="SUPFAM" id="SSF55073">
    <property type="entry name" value="Nucleotide cyclase"/>
    <property type="match status" value="1"/>
</dbReference>
<dbReference type="EMBL" id="AP022596">
    <property type="protein sequence ID" value="BBY63793.1"/>
    <property type="molecule type" value="Genomic_DNA"/>
</dbReference>